<dbReference type="GO" id="GO:0003988">
    <property type="term" value="F:acetyl-CoA C-acyltransferase activity"/>
    <property type="evidence" value="ECO:0007669"/>
    <property type="project" value="UniProtKB-EC"/>
</dbReference>
<evidence type="ECO:0000259" key="14">
    <source>
        <dbReference type="Pfam" id="PF02803"/>
    </source>
</evidence>
<keyword evidence="6" id="KW-0276">Fatty acid metabolism</keyword>
<dbReference type="EMBL" id="MH799633">
    <property type="protein sequence ID" value="QBH73792.1"/>
    <property type="molecule type" value="mRNA"/>
</dbReference>
<evidence type="ECO:0000256" key="6">
    <source>
        <dbReference type="ARBA" id="ARBA00022832"/>
    </source>
</evidence>
<dbReference type="Pfam" id="PF00108">
    <property type="entry name" value="Thiolase_N"/>
    <property type="match status" value="1"/>
</dbReference>
<dbReference type="PROSITE" id="PS00737">
    <property type="entry name" value="THIOLASE_2"/>
    <property type="match status" value="1"/>
</dbReference>
<evidence type="ECO:0000256" key="9">
    <source>
        <dbReference type="ARBA" id="ARBA00023315"/>
    </source>
</evidence>
<feature type="domain" description="Thiolase N-terminal" evidence="13">
    <location>
        <begin position="51"/>
        <end position="322"/>
    </location>
</feature>
<evidence type="ECO:0000256" key="5">
    <source>
        <dbReference type="ARBA" id="ARBA00022679"/>
    </source>
</evidence>
<evidence type="ECO:0000256" key="7">
    <source>
        <dbReference type="ARBA" id="ARBA00023098"/>
    </source>
</evidence>
<sequence>MILQSTNKIMALRRATAAAATNRLIHTATATSSPPPRTGSSKLARPGGKNIVLVDAVRTPFLVSGTEYNNLMPHDLARYALIGLCEKTTLDKSLVDYIVMGTVIQEVKTSNIAREASIGAGFSDHTPANTVTMACISSNQAITTCVGLISSGVYDVCVAGGVEFMSDVPIRHSRKMRQLMLKASKSKSMGQTLSLLAKIRPSYLNPELPGIAEFSTGEIMGHSADRLAASFNVSRAEQDEFALRSHLNAARAAEAGLLSDITPVKPPGSKNIISRDNGIRPSTIQQLAKLKPAFIKPHGTITAANASFLSDGASACLITTEEKAKELGWKPKAYLRDFLYVSQDPKDQLLLGPAYVIPKLLDRAGLSLSDVDVWEIHEAFAGQVLANLRAMDSDFFTKTYMNRPQGKLGQIPTDKLNNWGGSLSIGHPFGATGVRLTAHCANRLIHEDKQIAVLAACAAGGQGVGMIVERHPDAPPLTNKQQQQQSNKN</sequence>
<keyword evidence="8" id="KW-0496">Mitochondrion</keyword>
<keyword evidence="9 11" id="KW-0012">Acyltransferase</keyword>
<dbReference type="PROSITE" id="PS00098">
    <property type="entry name" value="THIOLASE_1"/>
    <property type="match status" value="1"/>
</dbReference>
<dbReference type="PANTHER" id="PTHR18919">
    <property type="entry name" value="ACETYL-COA C-ACYLTRANSFERASE"/>
    <property type="match status" value="1"/>
</dbReference>
<feature type="region of interest" description="Disordered" evidence="12">
    <location>
        <begin position="469"/>
        <end position="489"/>
    </location>
</feature>
<dbReference type="GO" id="GO:0005739">
    <property type="term" value="C:mitochondrion"/>
    <property type="evidence" value="ECO:0007669"/>
    <property type="project" value="UniProtKB-SubCell"/>
</dbReference>
<dbReference type="AlphaFoldDB" id="A0A481SYC6"/>
<comment type="similarity">
    <text evidence="3 11">Belongs to the thiolase-like superfamily. Thiolase family.</text>
</comment>
<dbReference type="PROSITE" id="PS00099">
    <property type="entry name" value="THIOLASE_3"/>
    <property type="match status" value="1"/>
</dbReference>
<dbReference type="Gene3D" id="3.40.47.10">
    <property type="match status" value="1"/>
</dbReference>
<dbReference type="SUPFAM" id="SSF53901">
    <property type="entry name" value="Thiolase-like"/>
    <property type="match status" value="2"/>
</dbReference>
<keyword evidence="4" id="KW-0963">Cytoplasm</keyword>
<evidence type="ECO:0000256" key="4">
    <source>
        <dbReference type="ARBA" id="ARBA00022490"/>
    </source>
</evidence>
<reference evidence="15" key="1">
    <citation type="journal article" date="2019" name="Sci. Rep.">
        <title>No signal of deleterious mutation accumulation in conserved gene sequences of extant asexual hexapods.</title>
        <authorList>
            <person name="Brandt A."/>
            <person name="Bast J."/>
            <person name="Scheu S."/>
            <person name="Meusemann K."/>
            <person name="Donath A."/>
            <person name="Schuette K."/>
            <person name="Machida R."/>
            <person name="Kraaijeveld K."/>
        </authorList>
    </citation>
    <scope>NUCLEOTIDE SEQUENCE</scope>
    <source>
        <strain evidence="15">OG2249</strain>
    </source>
</reference>
<dbReference type="InterPro" id="IPR020613">
    <property type="entry name" value="Thiolase_CS"/>
</dbReference>
<dbReference type="InterPro" id="IPR020617">
    <property type="entry name" value="Thiolase_C"/>
</dbReference>
<protein>
    <recommendedName>
        <fullName evidence="10">acetyl-CoA C-acyltransferase</fullName>
        <ecNumber evidence="10">2.3.1.16</ecNumber>
    </recommendedName>
</protein>
<dbReference type="InterPro" id="IPR020616">
    <property type="entry name" value="Thiolase_N"/>
</dbReference>
<dbReference type="NCBIfam" id="TIGR01930">
    <property type="entry name" value="AcCoA-C-Actrans"/>
    <property type="match status" value="1"/>
</dbReference>
<comment type="pathway">
    <text evidence="2">Lipid metabolism; fatty acid beta-oxidation.</text>
</comment>
<dbReference type="CDD" id="cd00751">
    <property type="entry name" value="thiolase"/>
    <property type="match status" value="1"/>
</dbReference>
<dbReference type="PANTHER" id="PTHR18919:SF153">
    <property type="entry name" value="TRIFUNCTIONAL ENZYME SUBUNIT BETA, MITOCHONDRIAL"/>
    <property type="match status" value="1"/>
</dbReference>
<organism evidence="15">
    <name type="scientific">Isotomurus palustris</name>
    <dbReference type="NCBI Taxonomy" id="36144"/>
    <lineage>
        <taxon>Eukaryota</taxon>
        <taxon>Metazoa</taxon>
        <taxon>Ecdysozoa</taxon>
        <taxon>Arthropoda</taxon>
        <taxon>Hexapoda</taxon>
        <taxon>Collembola</taxon>
        <taxon>Entomobryomorpha</taxon>
        <taxon>Isotomoidea</taxon>
        <taxon>Isotomidae</taxon>
        <taxon>Isotominae</taxon>
        <taxon>Isotomurus</taxon>
    </lineage>
</organism>
<evidence type="ECO:0000259" key="13">
    <source>
        <dbReference type="Pfam" id="PF00108"/>
    </source>
</evidence>
<evidence type="ECO:0000256" key="2">
    <source>
        <dbReference type="ARBA" id="ARBA00005005"/>
    </source>
</evidence>
<feature type="region of interest" description="Disordered" evidence="12">
    <location>
        <begin position="26"/>
        <end position="46"/>
    </location>
</feature>
<dbReference type="FunFam" id="3.40.47.10:FF:000011">
    <property type="entry name" value="3-ketoacyl-CoA thiolase"/>
    <property type="match status" value="1"/>
</dbReference>
<dbReference type="InterPro" id="IPR016039">
    <property type="entry name" value="Thiolase-like"/>
</dbReference>
<evidence type="ECO:0000313" key="15">
    <source>
        <dbReference type="EMBL" id="QBH73792.1"/>
    </source>
</evidence>
<dbReference type="InterPro" id="IPR020610">
    <property type="entry name" value="Thiolase_AS"/>
</dbReference>
<accession>A0A481SYC6</accession>
<dbReference type="EC" id="2.3.1.16" evidence="10"/>
<evidence type="ECO:0000256" key="8">
    <source>
        <dbReference type="ARBA" id="ARBA00023128"/>
    </source>
</evidence>
<dbReference type="InterPro" id="IPR002155">
    <property type="entry name" value="Thiolase"/>
</dbReference>
<evidence type="ECO:0000256" key="3">
    <source>
        <dbReference type="ARBA" id="ARBA00010982"/>
    </source>
</evidence>
<dbReference type="InterPro" id="IPR020615">
    <property type="entry name" value="Thiolase_acyl_enz_int_AS"/>
</dbReference>
<keyword evidence="5 11" id="KW-0808">Transferase</keyword>
<evidence type="ECO:0000256" key="1">
    <source>
        <dbReference type="ARBA" id="ARBA00004173"/>
    </source>
</evidence>
<evidence type="ECO:0000256" key="11">
    <source>
        <dbReference type="RuleBase" id="RU003557"/>
    </source>
</evidence>
<name>A0A481SYC6_9HEXA</name>
<keyword evidence="7" id="KW-0443">Lipid metabolism</keyword>
<proteinExistence type="evidence at transcript level"/>
<evidence type="ECO:0000256" key="12">
    <source>
        <dbReference type="SAM" id="MobiDB-lite"/>
    </source>
</evidence>
<comment type="subcellular location">
    <subcellularLocation>
        <location evidence="1">Mitochondrion</location>
    </subcellularLocation>
</comment>
<dbReference type="GO" id="GO:0006635">
    <property type="term" value="P:fatty acid beta-oxidation"/>
    <property type="evidence" value="ECO:0007669"/>
    <property type="project" value="TreeGrafter"/>
</dbReference>
<dbReference type="Pfam" id="PF02803">
    <property type="entry name" value="Thiolase_C"/>
    <property type="match status" value="1"/>
</dbReference>
<evidence type="ECO:0000256" key="10">
    <source>
        <dbReference type="ARBA" id="ARBA00024073"/>
    </source>
</evidence>
<feature type="domain" description="Thiolase C-terminal" evidence="14">
    <location>
        <begin position="330"/>
        <end position="470"/>
    </location>
</feature>